<evidence type="ECO:0000313" key="1">
    <source>
        <dbReference type="EMBL" id="KFO57315.1"/>
    </source>
</evidence>
<name>A0A091F5Z7_CORBR</name>
<evidence type="ECO:0000313" key="2">
    <source>
        <dbReference type="Proteomes" id="UP000052976"/>
    </source>
</evidence>
<proteinExistence type="predicted"/>
<keyword evidence="2" id="KW-1185">Reference proteome</keyword>
<dbReference type="AlphaFoldDB" id="A0A091F5Z7"/>
<organism evidence="1 2">
    <name type="scientific">Corvus brachyrhynchos</name>
    <name type="common">American crow</name>
    <dbReference type="NCBI Taxonomy" id="85066"/>
    <lineage>
        <taxon>Eukaryota</taxon>
        <taxon>Metazoa</taxon>
        <taxon>Chordata</taxon>
        <taxon>Craniata</taxon>
        <taxon>Vertebrata</taxon>
        <taxon>Euteleostomi</taxon>
        <taxon>Archelosauria</taxon>
        <taxon>Archosauria</taxon>
        <taxon>Dinosauria</taxon>
        <taxon>Saurischia</taxon>
        <taxon>Theropoda</taxon>
        <taxon>Coelurosauria</taxon>
        <taxon>Aves</taxon>
        <taxon>Neognathae</taxon>
        <taxon>Neoaves</taxon>
        <taxon>Telluraves</taxon>
        <taxon>Australaves</taxon>
        <taxon>Passeriformes</taxon>
        <taxon>Corvoidea</taxon>
        <taxon>Corvidae</taxon>
        <taxon>Corvus</taxon>
    </lineage>
</organism>
<dbReference type="EMBL" id="KK718529">
    <property type="protein sequence ID" value="KFO57315.1"/>
    <property type="molecule type" value="Genomic_DNA"/>
</dbReference>
<reference evidence="1 2" key="1">
    <citation type="submission" date="2014-04" db="EMBL/GenBank/DDBJ databases">
        <title>Genome evolution of avian class.</title>
        <authorList>
            <person name="Zhang G."/>
            <person name="Li C."/>
        </authorList>
    </citation>
    <scope>NUCLEOTIDE SEQUENCE [LARGE SCALE GENOMIC DNA]</scope>
    <source>
        <strain evidence="1">BGI_N302</strain>
    </source>
</reference>
<accession>A0A091F5Z7</accession>
<sequence>RLQRRQRSSGLWDHQEMSSVAFWCTSRQFFLISSKAGNLINKVRIYLSLCTFRINAVDTDWLGSPMAFLNKHHTTQFVLQHRFSSRLTAHTPRFIFPAKRLQALQK</sequence>
<feature type="non-terminal residue" evidence="1">
    <location>
        <position position="106"/>
    </location>
</feature>
<protein>
    <submittedName>
        <fullName evidence="1">Uncharacterized protein</fullName>
    </submittedName>
</protein>
<dbReference type="Proteomes" id="UP000052976">
    <property type="component" value="Unassembled WGS sequence"/>
</dbReference>
<feature type="non-terminal residue" evidence="1">
    <location>
        <position position="1"/>
    </location>
</feature>
<gene>
    <name evidence="1" type="ORF">N302_15378</name>
</gene>